<dbReference type="PANTHER" id="PTHR45614">
    <property type="entry name" value="MYB PROTEIN-RELATED"/>
    <property type="match status" value="1"/>
</dbReference>
<evidence type="ECO:0000259" key="9">
    <source>
        <dbReference type="PROSITE" id="PS51294"/>
    </source>
</evidence>
<evidence type="ECO:0000313" key="11">
    <source>
        <dbReference type="Proteomes" id="UP000694251"/>
    </source>
</evidence>
<keyword evidence="6" id="KW-0539">Nucleus</keyword>
<evidence type="ECO:0000256" key="6">
    <source>
        <dbReference type="ARBA" id="ARBA00023242"/>
    </source>
</evidence>
<feature type="domain" description="HTH myb-type" evidence="9">
    <location>
        <begin position="153"/>
        <end position="208"/>
    </location>
</feature>
<dbReference type="InterPro" id="IPR017930">
    <property type="entry name" value="Myb_dom"/>
</dbReference>
<dbReference type="InterPro" id="IPR001005">
    <property type="entry name" value="SANT/Myb"/>
</dbReference>
<reference evidence="10 11" key="1">
    <citation type="submission" date="2020-12" db="EMBL/GenBank/DDBJ databases">
        <title>Concerted genomic and epigenomic changes stabilize Arabidopsis allopolyploids.</title>
        <authorList>
            <person name="Chen Z."/>
        </authorList>
    </citation>
    <scope>NUCLEOTIDE SEQUENCE [LARGE SCALE GENOMIC DNA]</scope>
    <source>
        <strain evidence="10">As9502</strain>
        <tissue evidence="10">Leaf</tissue>
    </source>
</reference>
<name>A0A8T2DLM0_ARASU</name>
<dbReference type="PROSITE" id="PS51294">
    <property type="entry name" value="HTH_MYB"/>
    <property type="match status" value="2"/>
</dbReference>
<keyword evidence="2" id="KW-0677">Repeat</keyword>
<keyword evidence="11" id="KW-1185">Reference proteome</keyword>
<evidence type="ECO:0000256" key="2">
    <source>
        <dbReference type="ARBA" id="ARBA00022737"/>
    </source>
</evidence>
<dbReference type="PROSITE" id="PS50090">
    <property type="entry name" value="MYB_LIKE"/>
    <property type="match status" value="2"/>
</dbReference>
<dbReference type="SMART" id="SM00717">
    <property type="entry name" value="SANT"/>
    <property type="match status" value="2"/>
</dbReference>
<organism evidence="10 11">
    <name type="scientific">Arabidopsis suecica</name>
    <name type="common">Swedish thale-cress</name>
    <name type="synonym">Cardaminopsis suecica</name>
    <dbReference type="NCBI Taxonomy" id="45249"/>
    <lineage>
        <taxon>Eukaryota</taxon>
        <taxon>Viridiplantae</taxon>
        <taxon>Streptophyta</taxon>
        <taxon>Embryophyta</taxon>
        <taxon>Tracheophyta</taxon>
        <taxon>Spermatophyta</taxon>
        <taxon>Magnoliopsida</taxon>
        <taxon>eudicotyledons</taxon>
        <taxon>Gunneridae</taxon>
        <taxon>Pentapetalae</taxon>
        <taxon>rosids</taxon>
        <taxon>malvids</taxon>
        <taxon>Brassicales</taxon>
        <taxon>Brassicaceae</taxon>
        <taxon>Camelineae</taxon>
        <taxon>Arabidopsis</taxon>
    </lineage>
</organism>
<feature type="domain" description="HTH myb-type" evidence="9">
    <location>
        <begin position="209"/>
        <end position="259"/>
    </location>
</feature>
<dbReference type="AlphaFoldDB" id="A0A8T2DLM0"/>
<proteinExistence type="predicted"/>
<protein>
    <submittedName>
        <fullName evidence="10">SANT/Myb domain</fullName>
    </submittedName>
</protein>
<comment type="subcellular location">
    <subcellularLocation>
        <location evidence="1">Nucleus</location>
    </subcellularLocation>
</comment>
<evidence type="ECO:0000256" key="7">
    <source>
        <dbReference type="SAM" id="MobiDB-lite"/>
    </source>
</evidence>
<feature type="domain" description="Myb-like" evidence="8">
    <location>
        <begin position="153"/>
        <end position="204"/>
    </location>
</feature>
<keyword evidence="3" id="KW-0805">Transcription regulation</keyword>
<feature type="region of interest" description="Disordered" evidence="7">
    <location>
        <begin position="1"/>
        <end position="20"/>
    </location>
</feature>
<comment type="caution">
    <text evidence="10">The sequence shown here is derived from an EMBL/GenBank/DDBJ whole genome shotgun (WGS) entry which is preliminary data.</text>
</comment>
<dbReference type="GO" id="GO:0000981">
    <property type="term" value="F:DNA-binding transcription factor activity, RNA polymerase II-specific"/>
    <property type="evidence" value="ECO:0007669"/>
    <property type="project" value="TreeGrafter"/>
</dbReference>
<dbReference type="Proteomes" id="UP000694251">
    <property type="component" value="Chromosome 5"/>
</dbReference>
<evidence type="ECO:0000313" key="10">
    <source>
        <dbReference type="EMBL" id="KAG7611320.1"/>
    </source>
</evidence>
<dbReference type="FunFam" id="1.10.10.60:FF:000010">
    <property type="entry name" value="Transcriptional activator Myb isoform A"/>
    <property type="match status" value="1"/>
</dbReference>
<dbReference type="InterPro" id="IPR050560">
    <property type="entry name" value="MYB_TF"/>
</dbReference>
<accession>A0A8T2DLM0</accession>
<keyword evidence="5" id="KW-0804">Transcription</keyword>
<dbReference type="PANTHER" id="PTHR45614:SF273">
    <property type="entry name" value="MYB DOMAIN PROTEIN 100-RELATED"/>
    <property type="match status" value="1"/>
</dbReference>
<gene>
    <name evidence="10" type="ORF">ISN44_As05g034310</name>
</gene>
<evidence type="ECO:0000256" key="1">
    <source>
        <dbReference type="ARBA" id="ARBA00004123"/>
    </source>
</evidence>
<keyword evidence="4" id="KW-0238">DNA-binding</keyword>
<dbReference type="GO" id="GO:0005634">
    <property type="term" value="C:nucleus"/>
    <property type="evidence" value="ECO:0007669"/>
    <property type="project" value="UniProtKB-SubCell"/>
</dbReference>
<dbReference type="Pfam" id="PF13921">
    <property type="entry name" value="Myb_DNA-bind_6"/>
    <property type="match status" value="1"/>
</dbReference>
<dbReference type="CDD" id="cd00167">
    <property type="entry name" value="SANT"/>
    <property type="match status" value="2"/>
</dbReference>
<evidence type="ECO:0000256" key="4">
    <source>
        <dbReference type="ARBA" id="ARBA00023125"/>
    </source>
</evidence>
<dbReference type="GO" id="GO:0000978">
    <property type="term" value="F:RNA polymerase II cis-regulatory region sequence-specific DNA binding"/>
    <property type="evidence" value="ECO:0007669"/>
    <property type="project" value="TreeGrafter"/>
</dbReference>
<dbReference type="EMBL" id="JAEFBJ010000005">
    <property type="protein sequence ID" value="KAG7611320.1"/>
    <property type="molecule type" value="Genomic_DNA"/>
</dbReference>
<evidence type="ECO:0000256" key="3">
    <source>
        <dbReference type="ARBA" id="ARBA00023015"/>
    </source>
</evidence>
<feature type="compositionally biased region" description="Polar residues" evidence="7">
    <location>
        <begin position="1"/>
        <end position="17"/>
    </location>
</feature>
<evidence type="ECO:0000256" key="5">
    <source>
        <dbReference type="ARBA" id="ARBA00023163"/>
    </source>
</evidence>
<sequence>MYHQNLISSTPNQNSNPHDCDIQNPLFSIHPSVEIPSKYPFMGITSCPNTNVYEEFQYKITNDQNFPTTYNTTFPVISEGISYNMHDVQENTMCGYTAHNQGLIIGCHEPVLVHAVVESQQFNVPQSEDINLVSQSESVTKDKVMFKTDHKKKDIIGKGQWTPTEDELLVRMVKSKGTKNWTSIAKMFQGRVGKQCRERWHNHLRPDIKKNDWSEEEDRILIEVHKIVGNKWTEIAKRLPGRSENIVKNHWNGIKRRLHSVRTKRSDAFSPRNNALENYIRSITNNNNALMNREVDSITANSEIDSTRCENIVDEVMNLNLHATPSVYVPEQAVLTWGYDFTKCYEPMDDTWMLMNGWN</sequence>
<evidence type="ECO:0000259" key="8">
    <source>
        <dbReference type="PROSITE" id="PS50090"/>
    </source>
</evidence>
<feature type="domain" description="Myb-like" evidence="8">
    <location>
        <begin position="205"/>
        <end position="255"/>
    </location>
</feature>
<dbReference type="OrthoDB" id="1087319at2759"/>